<gene>
    <name evidence="1" type="ORF">MEUPH1_LOCUS9037</name>
</gene>
<proteinExistence type="predicted"/>
<evidence type="ECO:0000313" key="1">
    <source>
        <dbReference type="EMBL" id="CAI6352843.1"/>
    </source>
</evidence>
<sequence length="105" mass="12977">MDFSIEELSIIALLLDEDEKKEKRRHWVHPIWKFRDTEGEFATLYRGLVDHEFKFYEYFRMSQNAFCDLLTKVEKYKKKDTCWRRAIFARERLAVCLRQVFVIYK</sequence>
<name>A0AAV0WB07_9HEMI</name>
<dbReference type="Proteomes" id="UP001160148">
    <property type="component" value="Unassembled WGS sequence"/>
</dbReference>
<dbReference type="EMBL" id="CARXXK010000002">
    <property type="protein sequence ID" value="CAI6352843.1"/>
    <property type="molecule type" value="Genomic_DNA"/>
</dbReference>
<protein>
    <recommendedName>
        <fullName evidence="3">Protein ALP1-like</fullName>
    </recommendedName>
</protein>
<evidence type="ECO:0000313" key="2">
    <source>
        <dbReference type="Proteomes" id="UP001160148"/>
    </source>
</evidence>
<accession>A0AAV0WB07</accession>
<keyword evidence="2" id="KW-1185">Reference proteome</keyword>
<comment type="caution">
    <text evidence="1">The sequence shown here is derived from an EMBL/GenBank/DDBJ whole genome shotgun (WGS) entry which is preliminary data.</text>
</comment>
<dbReference type="AlphaFoldDB" id="A0AAV0WB07"/>
<reference evidence="1 2" key="1">
    <citation type="submission" date="2023-01" db="EMBL/GenBank/DDBJ databases">
        <authorList>
            <person name="Whitehead M."/>
        </authorList>
    </citation>
    <scope>NUCLEOTIDE SEQUENCE [LARGE SCALE GENOMIC DNA]</scope>
</reference>
<organism evidence="1 2">
    <name type="scientific">Macrosiphum euphorbiae</name>
    <name type="common">potato aphid</name>
    <dbReference type="NCBI Taxonomy" id="13131"/>
    <lineage>
        <taxon>Eukaryota</taxon>
        <taxon>Metazoa</taxon>
        <taxon>Ecdysozoa</taxon>
        <taxon>Arthropoda</taxon>
        <taxon>Hexapoda</taxon>
        <taxon>Insecta</taxon>
        <taxon>Pterygota</taxon>
        <taxon>Neoptera</taxon>
        <taxon>Paraneoptera</taxon>
        <taxon>Hemiptera</taxon>
        <taxon>Sternorrhyncha</taxon>
        <taxon>Aphidomorpha</taxon>
        <taxon>Aphidoidea</taxon>
        <taxon>Aphididae</taxon>
        <taxon>Macrosiphini</taxon>
        <taxon>Macrosiphum</taxon>
    </lineage>
</organism>
<evidence type="ECO:0008006" key="3">
    <source>
        <dbReference type="Google" id="ProtNLM"/>
    </source>
</evidence>